<dbReference type="Proteomes" id="UP000092594">
    <property type="component" value="Unassembled WGS sequence"/>
</dbReference>
<dbReference type="Pfam" id="PF01557">
    <property type="entry name" value="FAA_hydrolase"/>
    <property type="match status" value="1"/>
</dbReference>
<dbReference type="InterPro" id="IPR036663">
    <property type="entry name" value="Fumarylacetoacetase_C_sf"/>
</dbReference>
<organism evidence="3 4">
    <name type="scientific">Gallibacterium genomosp. 1</name>
    <dbReference type="NCBI Taxonomy" id="155515"/>
    <lineage>
        <taxon>Bacteria</taxon>
        <taxon>Pseudomonadati</taxon>
        <taxon>Pseudomonadota</taxon>
        <taxon>Gammaproteobacteria</taxon>
        <taxon>Pasteurellales</taxon>
        <taxon>Pasteurellaceae</taxon>
        <taxon>Gallibacterium</taxon>
    </lineage>
</organism>
<sequence length="232" mass="25676">MAYLFTPPPLATVAVKGSNDKIAVHRVYCVGRNYAEHAREMGHNPDCEPPFFFCKPSDAVRCVRQNECYAFPYPMLTKNLHYEGELVAVIGKSGVNISVKKALDYVLGYAIGLDMTRRDLQNEMKSMGRPWEIGKAFDHSAPISEISLANEVGHLSQGNIRLWVNGEERQSGNLNQLIWSVAEIVSYLSTYFTLQPGDLIFTGTPKGVGKVEIGDQIVAAVDKLGELKVDIV</sequence>
<proteinExistence type="predicted"/>
<keyword evidence="1" id="KW-0479">Metal-binding</keyword>
<dbReference type="RefSeq" id="WP_065230580.1">
    <property type="nucleotide sequence ID" value="NZ_JTJQ01000006.1"/>
</dbReference>
<reference evidence="3 4" key="1">
    <citation type="submission" date="2014-11" db="EMBL/GenBank/DDBJ databases">
        <title>Pan-genome of Gallibacterium spp.</title>
        <authorList>
            <person name="Kudirkiene E."/>
            <person name="Bojesen A.M."/>
        </authorList>
    </citation>
    <scope>NUCLEOTIDE SEQUENCE [LARGE SCALE GENOMIC DNA]</scope>
    <source>
        <strain evidence="3 4">Gerl. 2740/89</strain>
    </source>
</reference>
<keyword evidence="3" id="KW-0378">Hydrolase</keyword>
<name>A0AB36DXP9_9PAST</name>
<dbReference type="SUPFAM" id="SSF56529">
    <property type="entry name" value="FAH"/>
    <property type="match status" value="1"/>
</dbReference>
<dbReference type="Gene3D" id="3.90.850.10">
    <property type="entry name" value="Fumarylacetoacetase-like, C-terminal domain"/>
    <property type="match status" value="1"/>
</dbReference>
<evidence type="ECO:0000313" key="3">
    <source>
        <dbReference type="EMBL" id="OBX02422.1"/>
    </source>
</evidence>
<feature type="domain" description="Fumarylacetoacetase-like C-terminal" evidence="2">
    <location>
        <begin position="27"/>
        <end position="231"/>
    </location>
</feature>
<keyword evidence="4" id="KW-1185">Reference proteome</keyword>
<accession>A0AB36DXP9</accession>
<evidence type="ECO:0000313" key="4">
    <source>
        <dbReference type="Proteomes" id="UP000092594"/>
    </source>
</evidence>
<evidence type="ECO:0000256" key="1">
    <source>
        <dbReference type="ARBA" id="ARBA00022723"/>
    </source>
</evidence>
<dbReference type="GO" id="GO:0046872">
    <property type="term" value="F:metal ion binding"/>
    <property type="evidence" value="ECO:0007669"/>
    <property type="project" value="UniProtKB-KW"/>
</dbReference>
<comment type="caution">
    <text evidence="3">The sequence shown here is derived from an EMBL/GenBank/DDBJ whole genome shotgun (WGS) entry which is preliminary data.</text>
</comment>
<dbReference type="AlphaFoldDB" id="A0AB36DXP9"/>
<dbReference type="GO" id="GO:0018773">
    <property type="term" value="F:acetylpyruvate hydrolase activity"/>
    <property type="evidence" value="ECO:0007669"/>
    <property type="project" value="TreeGrafter"/>
</dbReference>
<gene>
    <name evidence="3" type="ORF">QV05_01550</name>
</gene>
<dbReference type="PANTHER" id="PTHR11820:SF90">
    <property type="entry name" value="FLUTATHIONE S-TRANSFERASE"/>
    <property type="match status" value="1"/>
</dbReference>
<evidence type="ECO:0000259" key="2">
    <source>
        <dbReference type="Pfam" id="PF01557"/>
    </source>
</evidence>
<dbReference type="InterPro" id="IPR011234">
    <property type="entry name" value="Fumarylacetoacetase-like_C"/>
</dbReference>
<dbReference type="EMBL" id="JTJQ01000006">
    <property type="protein sequence ID" value="OBX02422.1"/>
    <property type="molecule type" value="Genomic_DNA"/>
</dbReference>
<protein>
    <submittedName>
        <fullName evidence="3">Fumarylacetoacetate hydrolase</fullName>
    </submittedName>
</protein>
<dbReference type="PANTHER" id="PTHR11820">
    <property type="entry name" value="ACYLPYRUVASE"/>
    <property type="match status" value="1"/>
</dbReference>